<accession>A0A1A2XPF3</accession>
<evidence type="ECO:0000313" key="9">
    <source>
        <dbReference type="Proteomes" id="UP000093943"/>
    </source>
</evidence>
<dbReference type="GO" id="GO:0000287">
    <property type="term" value="F:magnesium ion binding"/>
    <property type="evidence" value="ECO:0007669"/>
    <property type="project" value="UniProtKB-UniRule"/>
</dbReference>
<gene>
    <name evidence="6" type="primary">vapC</name>
    <name evidence="8" type="ORF">A5710_05390</name>
</gene>
<dbReference type="InterPro" id="IPR002716">
    <property type="entry name" value="PIN_dom"/>
</dbReference>
<feature type="domain" description="PIN" evidence="7">
    <location>
        <begin position="12"/>
        <end position="129"/>
    </location>
</feature>
<keyword evidence="5 6" id="KW-0460">Magnesium</keyword>
<dbReference type="Pfam" id="PF01850">
    <property type="entry name" value="PIN"/>
    <property type="match status" value="1"/>
</dbReference>
<dbReference type="Gene3D" id="3.40.50.1010">
    <property type="entry name" value="5'-nuclease"/>
    <property type="match status" value="1"/>
</dbReference>
<evidence type="ECO:0000256" key="3">
    <source>
        <dbReference type="ARBA" id="ARBA00022723"/>
    </source>
</evidence>
<dbReference type="CDD" id="cd09873">
    <property type="entry name" value="PIN_Pae0151-like"/>
    <property type="match status" value="1"/>
</dbReference>
<dbReference type="GO" id="GO:0090729">
    <property type="term" value="F:toxin activity"/>
    <property type="evidence" value="ECO:0007669"/>
    <property type="project" value="UniProtKB-KW"/>
</dbReference>
<evidence type="ECO:0000256" key="4">
    <source>
        <dbReference type="ARBA" id="ARBA00022801"/>
    </source>
</evidence>
<dbReference type="SUPFAM" id="SSF88723">
    <property type="entry name" value="PIN domain-like"/>
    <property type="match status" value="1"/>
</dbReference>
<keyword evidence="3 6" id="KW-0479">Metal-binding</keyword>
<dbReference type="PANTHER" id="PTHR35901:SF1">
    <property type="entry name" value="EXONUCLEASE VAPC9"/>
    <property type="match status" value="1"/>
</dbReference>
<dbReference type="InterPro" id="IPR022907">
    <property type="entry name" value="VapC_family"/>
</dbReference>
<comment type="function">
    <text evidence="6">Toxic component of a toxin-antitoxin (TA) system. An RNase.</text>
</comment>
<dbReference type="InterPro" id="IPR051619">
    <property type="entry name" value="TypeII_TA_RNase_PINc/VapC"/>
</dbReference>
<name>A0A1A2XPF3_MYCSD</name>
<dbReference type="GO" id="GO:0004540">
    <property type="term" value="F:RNA nuclease activity"/>
    <property type="evidence" value="ECO:0007669"/>
    <property type="project" value="InterPro"/>
</dbReference>
<evidence type="ECO:0000256" key="1">
    <source>
        <dbReference type="ARBA" id="ARBA00022649"/>
    </source>
</evidence>
<keyword evidence="2 6" id="KW-0540">Nuclease</keyword>
<dbReference type="RefSeq" id="WP_064924321.1">
    <property type="nucleotide sequence ID" value="NZ_LZJK01000161.1"/>
</dbReference>
<dbReference type="AlphaFoldDB" id="A0A1A2XPF3"/>
<evidence type="ECO:0000313" key="8">
    <source>
        <dbReference type="EMBL" id="OBI27600.1"/>
    </source>
</evidence>
<dbReference type="OrthoDB" id="4377304at2"/>
<feature type="binding site" evidence="6">
    <location>
        <position position="105"/>
    </location>
    <ligand>
        <name>Mg(2+)</name>
        <dbReference type="ChEBI" id="CHEBI:18420"/>
    </ligand>
</feature>
<evidence type="ECO:0000256" key="5">
    <source>
        <dbReference type="ARBA" id="ARBA00022842"/>
    </source>
</evidence>
<proteinExistence type="inferred from homology"/>
<dbReference type="InterPro" id="IPR029060">
    <property type="entry name" value="PIN-like_dom_sf"/>
</dbReference>
<organism evidence="8 9">
    <name type="scientific">Mycolicibacter sinensis (strain JDM601)</name>
    <name type="common">Mycobacterium sinense</name>
    <dbReference type="NCBI Taxonomy" id="875328"/>
    <lineage>
        <taxon>Bacteria</taxon>
        <taxon>Bacillati</taxon>
        <taxon>Actinomycetota</taxon>
        <taxon>Actinomycetes</taxon>
        <taxon>Mycobacteriales</taxon>
        <taxon>Mycobacteriaceae</taxon>
        <taxon>Mycolicibacter</taxon>
    </lineage>
</organism>
<protein>
    <recommendedName>
        <fullName evidence="6">Ribonuclease VapC</fullName>
        <shortName evidence="6">RNase VapC</shortName>
        <ecNumber evidence="6">3.1.-.-</ecNumber>
    </recommendedName>
    <alternativeName>
        <fullName evidence="6">Toxin VapC</fullName>
    </alternativeName>
</protein>
<dbReference type="HAMAP" id="MF_00265">
    <property type="entry name" value="VapC_Nob1"/>
    <property type="match status" value="1"/>
</dbReference>
<dbReference type="GO" id="GO:0016787">
    <property type="term" value="F:hydrolase activity"/>
    <property type="evidence" value="ECO:0007669"/>
    <property type="project" value="UniProtKB-KW"/>
</dbReference>
<evidence type="ECO:0000259" key="7">
    <source>
        <dbReference type="Pfam" id="PF01850"/>
    </source>
</evidence>
<reference evidence="9" key="1">
    <citation type="submission" date="2016-06" db="EMBL/GenBank/DDBJ databases">
        <authorList>
            <person name="Sutton G."/>
            <person name="Brinkac L."/>
            <person name="Sanka R."/>
            <person name="Adams M."/>
            <person name="Lau E."/>
            <person name="Sam S."/>
            <person name="Sreng N."/>
            <person name="Him V."/>
            <person name="Kerleguer A."/>
            <person name="Cheng S."/>
        </authorList>
    </citation>
    <scope>NUCLEOTIDE SEQUENCE [LARGE SCALE GENOMIC DNA]</scope>
    <source>
        <strain evidence="9">E1876</strain>
    </source>
</reference>
<feature type="binding site" evidence="6">
    <location>
        <position position="15"/>
    </location>
    <ligand>
        <name>Mg(2+)</name>
        <dbReference type="ChEBI" id="CHEBI:18420"/>
    </ligand>
</feature>
<evidence type="ECO:0000256" key="2">
    <source>
        <dbReference type="ARBA" id="ARBA00022722"/>
    </source>
</evidence>
<dbReference type="Proteomes" id="UP000093943">
    <property type="component" value="Unassembled WGS sequence"/>
</dbReference>
<dbReference type="EC" id="3.1.-.-" evidence="6"/>
<comment type="cofactor">
    <cofactor evidence="6">
        <name>Mg(2+)</name>
        <dbReference type="ChEBI" id="CHEBI:18420"/>
    </cofactor>
</comment>
<dbReference type="EMBL" id="LZKG01000112">
    <property type="protein sequence ID" value="OBI27600.1"/>
    <property type="molecule type" value="Genomic_DNA"/>
</dbReference>
<keyword evidence="6" id="KW-0800">Toxin</keyword>
<comment type="caution">
    <text evidence="8">The sequence shown here is derived from an EMBL/GenBank/DDBJ whole genome shotgun (WGS) entry which is preliminary data.</text>
</comment>
<keyword evidence="1 6" id="KW-1277">Toxin-antitoxin system</keyword>
<sequence>MRTSPASRPEQVVIDASAMVDLLARTPDRFSAVTARLAGTVMHAPAHFDAEVLSALGRMHRAGLLAAAQVEAALDELGRAPVTRHEVSSLLAGAWARREILRLTDALYVELADTAGLVLLTTDQRLARAWPAAEAVG</sequence>
<comment type="similarity">
    <text evidence="6">Belongs to the PINc/VapC protein family.</text>
</comment>
<evidence type="ECO:0000256" key="6">
    <source>
        <dbReference type="HAMAP-Rule" id="MF_00265"/>
    </source>
</evidence>
<dbReference type="PANTHER" id="PTHR35901">
    <property type="entry name" value="RIBONUCLEASE VAPC3"/>
    <property type="match status" value="1"/>
</dbReference>
<keyword evidence="4 6" id="KW-0378">Hydrolase</keyword>
<dbReference type="InterPro" id="IPR044153">
    <property type="entry name" value="PIN_Pae0151-like"/>
</dbReference>